<reference evidence="3 4" key="1">
    <citation type="submission" date="2020-10" db="EMBL/GenBank/DDBJ databases">
        <title>Whole genome sequence of oil-degrading bacteria Rhodococcus pyridinivorans strain 5Ap.</title>
        <authorList>
            <person name="Akhremchuk A.E."/>
            <person name="Valentovich L.N."/>
            <person name="Charniauskaya M.I."/>
            <person name="Bukliarevich H.A."/>
            <person name="Titok M.A."/>
        </authorList>
    </citation>
    <scope>NUCLEOTIDE SEQUENCE [LARGE SCALE GENOMIC DNA]</scope>
    <source>
        <strain evidence="3 4">5Ap</strain>
    </source>
</reference>
<dbReference type="EMBL" id="CP063450">
    <property type="protein sequence ID" value="QOW01258.1"/>
    <property type="molecule type" value="Genomic_DNA"/>
</dbReference>
<gene>
    <name evidence="3" type="ORF">INP59_15740</name>
</gene>
<dbReference type="AlphaFoldDB" id="A0A7M2XUD9"/>
<sequence length="285" mass="28638">MIAVALALLAAVGYGLSDFAGGAASRRASALGVVAVTYPASLVVSLIAASIVGGDLTAASLAWGAAAGVAGGIAVWWFYLALANGPMSVVSPVTAVVVAGIPVLFGIATGDRPGLLAYLGIVVAVIAVGLVSRESDETVTGVGHPRFTSRIAWWTVGSGIAFALSFIGLGQVGTGTGLWPLAASRATATLVVWLVIAFSWRTVVWPIRSLLPILIGIGVIDVIANGALLFAYQHGLLSLVSVIAALYPAVTVLLAVIVLGERVSRVKLLGLLAAGLAVALVSLPG</sequence>
<keyword evidence="4" id="KW-1185">Reference proteome</keyword>
<comment type="similarity">
    <text evidence="1">Belongs to the EamA transporter family.</text>
</comment>
<evidence type="ECO:0000313" key="3">
    <source>
        <dbReference type="EMBL" id="QOW01258.1"/>
    </source>
</evidence>
<feature type="domain" description="EamA" evidence="2">
    <location>
        <begin position="2"/>
        <end position="132"/>
    </location>
</feature>
<dbReference type="Proteomes" id="UP000593818">
    <property type="component" value="Chromosome"/>
</dbReference>
<proteinExistence type="inferred from homology"/>
<dbReference type="GO" id="GO:0016020">
    <property type="term" value="C:membrane"/>
    <property type="evidence" value="ECO:0007669"/>
    <property type="project" value="InterPro"/>
</dbReference>
<name>A0A7M2XUD9_9NOCA</name>
<organism evidence="3 4">
    <name type="scientific">Rhodococcus pyridinivorans</name>
    <dbReference type="NCBI Taxonomy" id="103816"/>
    <lineage>
        <taxon>Bacteria</taxon>
        <taxon>Bacillati</taxon>
        <taxon>Actinomycetota</taxon>
        <taxon>Actinomycetes</taxon>
        <taxon>Mycobacteriales</taxon>
        <taxon>Nocardiaceae</taxon>
        <taxon>Rhodococcus</taxon>
    </lineage>
</organism>
<dbReference type="GeneID" id="29937245"/>
<feature type="domain" description="EamA" evidence="2">
    <location>
        <begin position="152"/>
        <end position="282"/>
    </location>
</feature>
<protein>
    <submittedName>
        <fullName evidence="3">DMT family transporter</fullName>
    </submittedName>
</protein>
<dbReference type="SUPFAM" id="SSF103481">
    <property type="entry name" value="Multidrug resistance efflux transporter EmrE"/>
    <property type="match status" value="2"/>
</dbReference>
<evidence type="ECO:0000256" key="1">
    <source>
        <dbReference type="ARBA" id="ARBA00007362"/>
    </source>
</evidence>
<accession>A0A7T7LM15</accession>
<accession>A0A7M2XUD9</accession>
<evidence type="ECO:0000313" key="4">
    <source>
        <dbReference type="Proteomes" id="UP000593818"/>
    </source>
</evidence>
<dbReference type="RefSeq" id="WP_051121498.1">
    <property type="nucleotide sequence ID" value="NZ_CP022915.1"/>
</dbReference>
<dbReference type="InterPro" id="IPR037185">
    <property type="entry name" value="EmrE-like"/>
</dbReference>
<evidence type="ECO:0000259" key="2">
    <source>
        <dbReference type="Pfam" id="PF00892"/>
    </source>
</evidence>
<dbReference type="Pfam" id="PF00892">
    <property type="entry name" value="EamA"/>
    <property type="match status" value="2"/>
</dbReference>
<dbReference type="InterPro" id="IPR000620">
    <property type="entry name" value="EamA_dom"/>
</dbReference>